<dbReference type="RefSeq" id="WP_183764233.1">
    <property type="nucleotide sequence ID" value="NZ_BMHZ01000001.1"/>
</dbReference>
<gene>
    <name evidence="2" type="ORF">GGQ60_002492</name>
</gene>
<proteinExistence type="predicted"/>
<evidence type="ECO:0000313" key="3">
    <source>
        <dbReference type="Proteomes" id="UP000532273"/>
    </source>
</evidence>
<accession>A0A7W6KCU5</accession>
<organism evidence="2 3">
    <name type="scientific">Pedobacter zeae</name>
    <dbReference type="NCBI Taxonomy" id="1737356"/>
    <lineage>
        <taxon>Bacteria</taxon>
        <taxon>Pseudomonadati</taxon>
        <taxon>Bacteroidota</taxon>
        <taxon>Sphingobacteriia</taxon>
        <taxon>Sphingobacteriales</taxon>
        <taxon>Sphingobacteriaceae</taxon>
        <taxon>Pedobacter</taxon>
    </lineage>
</organism>
<feature type="transmembrane region" description="Helical" evidence="1">
    <location>
        <begin position="116"/>
        <end position="137"/>
    </location>
</feature>
<keyword evidence="1" id="KW-0812">Transmembrane</keyword>
<protein>
    <submittedName>
        <fullName evidence="2">Uncharacterized membrane protein (DUF485 family)</fullName>
    </submittedName>
</protein>
<name>A0A7W6KCU5_9SPHI</name>
<dbReference type="Proteomes" id="UP000532273">
    <property type="component" value="Unassembled WGS sequence"/>
</dbReference>
<dbReference type="AlphaFoldDB" id="A0A7W6KCU5"/>
<evidence type="ECO:0000256" key="1">
    <source>
        <dbReference type="SAM" id="Phobius"/>
    </source>
</evidence>
<dbReference type="EMBL" id="JACIEF010000002">
    <property type="protein sequence ID" value="MBB4108511.1"/>
    <property type="molecule type" value="Genomic_DNA"/>
</dbReference>
<keyword evidence="1" id="KW-0472">Membrane</keyword>
<comment type="caution">
    <text evidence="2">The sequence shown here is derived from an EMBL/GenBank/DDBJ whole genome shotgun (WGS) entry which is preliminary data.</text>
</comment>
<feature type="transmembrane region" description="Helical" evidence="1">
    <location>
        <begin position="37"/>
        <end position="61"/>
    </location>
</feature>
<feature type="transmembrane region" description="Helical" evidence="1">
    <location>
        <begin position="93"/>
        <end position="110"/>
    </location>
</feature>
<keyword evidence="1" id="KW-1133">Transmembrane helix</keyword>
<sequence>MKKIIFLSSLNIQQMPGHTEGSGFTLADGMYIPDVFIRTIIVILLFYVATSFLLTLIRMLLNHRLKSKMILMGITSDEAEKMLKIGAENKNHAVKWFLLLFSAGIGFAVISSFPFGWLSVAVVAFSLSLGYAGYYIYLKKRKDTL</sequence>
<evidence type="ECO:0000313" key="2">
    <source>
        <dbReference type="EMBL" id="MBB4108511.1"/>
    </source>
</evidence>
<reference evidence="2 3" key="1">
    <citation type="submission" date="2020-08" db="EMBL/GenBank/DDBJ databases">
        <title>Genomic Encyclopedia of Type Strains, Phase IV (KMG-IV): sequencing the most valuable type-strain genomes for metagenomic binning, comparative biology and taxonomic classification.</title>
        <authorList>
            <person name="Goeker M."/>
        </authorList>
    </citation>
    <scope>NUCLEOTIDE SEQUENCE [LARGE SCALE GENOMIC DNA]</scope>
    <source>
        <strain evidence="2 3">DSM 100774</strain>
    </source>
</reference>